<name>A0ABR3Q7L3_9TREE</name>
<feature type="region of interest" description="Disordered" evidence="1">
    <location>
        <begin position="779"/>
        <end position="820"/>
    </location>
</feature>
<feature type="compositionally biased region" description="Polar residues" evidence="1">
    <location>
        <begin position="149"/>
        <end position="158"/>
    </location>
</feature>
<sequence>MPGTSGRYPGLSARSVIDLTDELDEVGIRRLAPELGGLASPIKLASATNLPPAIKLTPAIEFEPAQQVPMNEVNGSPKKNGSGQIVHQRSNTWLSTSFTQLSIELGTGPHGHKADLASEIDGGGSSSMHLSIPKASPCASVYLPPLTPFQQGATTSTAPPHKPKRVSTPTPSGDEESDSDECWSFETEFPKWPKHAEREGILQSLTRGEGSLQWQNYITSNPSALDPLQFIPLVLPHPLLIKVAQDCLPTRPIDTGYREQLECIREMAITLFKDCKLRTWGNKISKLRRCLRLLETSCVVRSSRCPPCAKRDIPCVQGAGRNCLFCNLHDPRPCTKEGAYWGLQAERKENRSSMAGKKQVKEAPVVLLSMDIDGPAEHRHPAPIDSTEPVPVDFIDLGTVQHLQPSVGLTISIPDPSIWTGPRSAPEAGISTRPASNHTNHTHESHSDSERDRGLDSWRRARSNVREYSFGRHPVTHHRPVTSPTAPPPKRKRVPPPKRKRVSHSPSPLPGDEKPVICHLFKSWPKGCESDDIFRGLMSHEAENAWNDYLAANFGDLDPHAILHLVLPHPLLRKALGAWWPTVLIETGYRGQVGLIRRKAISLFKDVSESTRKTNFWRLRRCLRLLTEPCVVRSPPCEPCWRQHELCVEGGDGDCQHCILHLNPRCQQEGGDGLAVLSKVACAKVKQSMEGRPTKKTSNPTSREVSSGEKVTVQKDLSPHDLRLDAGEQQAGAVPVGAGSGDLHKHMLLLSNEPRVPEGKSNELQVLKDFQSRAGTPVRGDFWVRENPGPRSSTHNNISTQDDTGLKATARPTPLPAPAPTRRQILNLERLLQGFKEHLSEDPNDSRKRHGEFILNALEDDLAGGTILGGSGPDLSDLRRHMVDREPDEERKERAGFLLKRLEGMALASTQ</sequence>
<feature type="region of interest" description="Disordered" evidence="1">
    <location>
        <begin position="469"/>
        <end position="511"/>
    </location>
</feature>
<reference evidence="2 3" key="1">
    <citation type="submission" date="2023-08" db="EMBL/GenBank/DDBJ databases">
        <title>Annotated Genome Sequence of Vanrija albida AlHP1.</title>
        <authorList>
            <person name="Herzog R."/>
        </authorList>
    </citation>
    <scope>NUCLEOTIDE SEQUENCE [LARGE SCALE GENOMIC DNA]</scope>
    <source>
        <strain evidence="2 3">AlHP1</strain>
    </source>
</reference>
<accession>A0ABR3Q7L3</accession>
<evidence type="ECO:0000313" key="3">
    <source>
        <dbReference type="Proteomes" id="UP001565368"/>
    </source>
</evidence>
<dbReference type="RefSeq" id="XP_069210574.1">
    <property type="nucleotide sequence ID" value="XM_069353156.1"/>
</dbReference>
<comment type="caution">
    <text evidence="2">The sequence shown here is derived from an EMBL/GenBank/DDBJ whole genome shotgun (WGS) entry which is preliminary data.</text>
</comment>
<feature type="compositionally biased region" description="Basic residues" evidence="1">
    <location>
        <begin position="489"/>
        <end position="503"/>
    </location>
</feature>
<keyword evidence="3" id="KW-1185">Reference proteome</keyword>
<organism evidence="2 3">
    <name type="scientific">Vanrija albida</name>
    <dbReference type="NCBI Taxonomy" id="181172"/>
    <lineage>
        <taxon>Eukaryota</taxon>
        <taxon>Fungi</taxon>
        <taxon>Dikarya</taxon>
        <taxon>Basidiomycota</taxon>
        <taxon>Agaricomycotina</taxon>
        <taxon>Tremellomycetes</taxon>
        <taxon>Trichosporonales</taxon>
        <taxon>Trichosporonaceae</taxon>
        <taxon>Vanrija</taxon>
    </lineage>
</organism>
<evidence type="ECO:0000313" key="2">
    <source>
        <dbReference type="EMBL" id="KAL1410630.1"/>
    </source>
</evidence>
<feature type="compositionally biased region" description="Basic and acidic residues" evidence="1">
    <location>
        <begin position="876"/>
        <end position="892"/>
    </location>
</feature>
<dbReference type="GeneID" id="95985690"/>
<feature type="region of interest" description="Disordered" evidence="1">
    <location>
        <begin position="687"/>
        <end position="714"/>
    </location>
</feature>
<evidence type="ECO:0000256" key="1">
    <source>
        <dbReference type="SAM" id="MobiDB-lite"/>
    </source>
</evidence>
<feature type="region of interest" description="Disordered" evidence="1">
    <location>
        <begin position="149"/>
        <end position="182"/>
    </location>
</feature>
<dbReference type="EMBL" id="JBBXJM010000003">
    <property type="protein sequence ID" value="KAL1410630.1"/>
    <property type="molecule type" value="Genomic_DNA"/>
</dbReference>
<dbReference type="Proteomes" id="UP001565368">
    <property type="component" value="Unassembled WGS sequence"/>
</dbReference>
<protein>
    <recommendedName>
        <fullName evidence="4">Zn(2)-C6 fungal-type domain-containing protein</fullName>
    </recommendedName>
</protein>
<feature type="compositionally biased region" description="Polar residues" evidence="1">
    <location>
        <begin position="790"/>
        <end position="803"/>
    </location>
</feature>
<gene>
    <name evidence="2" type="ORF">Q8F55_004647</name>
</gene>
<feature type="compositionally biased region" description="Polar residues" evidence="1">
    <location>
        <begin position="696"/>
        <end position="705"/>
    </location>
</feature>
<evidence type="ECO:0008006" key="4">
    <source>
        <dbReference type="Google" id="ProtNLM"/>
    </source>
</evidence>
<feature type="compositionally biased region" description="Basic and acidic residues" evidence="1">
    <location>
        <begin position="441"/>
        <end position="456"/>
    </location>
</feature>
<feature type="compositionally biased region" description="Acidic residues" evidence="1">
    <location>
        <begin position="173"/>
        <end position="182"/>
    </location>
</feature>
<feature type="region of interest" description="Disordered" evidence="1">
    <location>
        <begin position="410"/>
        <end position="456"/>
    </location>
</feature>
<proteinExistence type="predicted"/>
<feature type="region of interest" description="Disordered" evidence="1">
    <location>
        <begin position="865"/>
        <end position="892"/>
    </location>
</feature>